<dbReference type="AlphaFoldDB" id="A0A7W7YC30"/>
<protein>
    <submittedName>
        <fullName evidence="2">Uncharacterized protein</fullName>
    </submittedName>
</protein>
<keyword evidence="1" id="KW-1133">Transmembrane helix</keyword>
<proteinExistence type="predicted"/>
<comment type="caution">
    <text evidence="2">The sequence shown here is derived from an EMBL/GenBank/DDBJ whole genome shotgun (WGS) entry which is preliminary data.</text>
</comment>
<accession>A0A7W7YC30</accession>
<evidence type="ECO:0000256" key="1">
    <source>
        <dbReference type="SAM" id="Phobius"/>
    </source>
</evidence>
<keyword evidence="3" id="KW-1185">Reference proteome</keyword>
<name>A0A7W7YC30_9BACT</name>
<evidence type="ECO:0000313" key="3">
    <source>
        <dbReference type="Proteomes" id="UP000590740"/>
    </source>
</evidence>
<dbReference type="Proteomes" id="UP000590740">
    <property type="component" value="Unassembled WGS sequence"/>
</dbReference>
<dbReference type="EMBL" id="JACHIG010000006">
    <property type="protein sequence ID" value="MBB5033355.1"/>
    <property type="molecule type" value="Genomic_DNA"/>
</dbReference>
<feature type="transmembrane region" description="Helical" evidence="1">
    <location>
        <begin position="104"/>
        <end position="128"/>
    </location>
</feature>
<gene>
    <name evidence="2" type="ORF">HNQ65_002943</name>
</gene>
<reference evidence="2 3" key="1">
    <citation type="submission" date="2020-08" db="EMBL/GenBank/DDBJ databases">
        <title>Genomic Encyclopedia of Type Strains, Phase IV (KMG-IV): sequencing the most valuable type-strain genomes for metagenomic binning, comparative biology and taxonomic classification.</title>
        <authorList>
            <person name="Goeker M."/>
        </authorList>
    </citation>
    <scope>NUCLEOTIDE SEQUENCE [LARGE SCALE GENOMIC DNA]</scope>
    <source>
        <strain evidence="2 3">DSM 12252</strain>
    </source>
</reference>
<keyword evidence="1" id="KW-0812">Transmembrane</keyword>
<feature type="transmembrane region" description="Helical" evidence="1">
    <location>
        <begin position="74"/>
        <end position="92"/>
    </location>
</feature>
<dbReference type="RefSeq" id="WP_184340291.1">
    <property type="nucleotide sequence ID" value="NZ_JACHIG010000006.1"/>
</dbReference>
<organism evidence="2 3">
    <name type="scientific">Prosthecobacter vanneervenii</name>
    <dbReference type="NCBI Taxonomy" id="48466"/>
    <lineage>
        <taxon>Bacteria</taxon>
        <taxon>Pseudomonadati</taxon>
        <taxon>Verrucomicrobiota</taxon>
        <taxon>Verrucomicrobiia</taxon>
        <taxon>Verrucomicrobiales</taxon>
        <taxon>Verrucomicrobiaceae</taxon>
        <taxon>Prosthecobacter</taxon>
    </lineage>
</organism>
<evidence type="ECO:0000313" key="2">
    <source>
        <dbReference type="EMBL" id="MBB5033355.1"/>
    </source>
</evidence>
<sequence length="231" mass="26236">MKKNFSAPRTLSGDSRHRHSLQDARYRLARHERRRTRRAASQQGTADFSLWIEEPVRFHRQRYRHLIHPLHGKFHQTAAVVTCLVLILLGWRAGGASSISSERWLYGLFSGWFIVAMLRLGLFTCLAAPRCISYAQGRLHLSGLGTLHAGQILHWSMTHGVRSSPCARPALRLDINCRWLGCERHWSMLLEEDTESARLQQLLEEHCPGRADAAAHSLHGAIQFEAGVLSH</sequence>
<keyword evidence="1" id="KW-0472">Membrane</keyword>